<gene>
    <name evidence="1" type="ORF">EVOR1521_LOCUS11801</name>
</gene>
<name>A0AA36ICF2_9DINO</name>
<dbReference type="EMBL" id="CAUJNA010001200">
    <property type="protein sequence ID" value="CAJ1385131.1"/>
    <property type="molecule type" value="Genomic_DNA"/>
</dbReference>
<reference evidence="1" key="1">
    <citation type="submission" date="2023-08" db="EMBL/GenBank/DDBJ databases">
        <authorList>
            <person name="Chen Y."/>
            <person name="Shah S."/>
            <person name="Dougan E. K."/>
            <person name="Thang M."/>
            <person name="Chan C."/>
        </authorList>
    </citation>
    <scope>NUCLEOTIDE SEQUENCE</scope>
</reference>
<accession>A0AA36ICF2</accession>
<sequence length="161" mass="18597">MMPPGQPSALVKELCRTGLPVCDIDQTFSVGYSLLHRHADAQQVRYLLQNREACYAEVGVPDRDEVKKFFNGILMGGGSEHCERFMLRYKLEHLPRFVFILRQEMCKLAARDAQAYPELAQELSKDGGNWRSRLLELLHELREREVTDMMARWCQGLRLGV</sequence>
<evidence type="ECO:0000313" key="2">
    <source>
        <dbReference type="Proteomes" id="UP001178507"/>
    </source>
</evidence>
<organism evidence="1 2">
    <name type="scientific">Effrenium voratum</name>
    <dbReference type="NCBI Taxonomy" id="2562239"/>
    <lineage>
        <taxon>Eukaryota</taxon>
        <taxon>Sar</taxon>
        <taxon>Alveolata</taxon>
        <taxon>Dinophyceae</taxon>
        <taxon>Suessiales</taxon>
        <taxon>Symbiodiniaceae</taxon>
        <taxon>Effrenium</taxon>
    </lineage>
</organism>
<dbReference type="AlphaFoldDB" id="A0AA36ICF2"/>
<evidence type="ECO:0000313" key="1">
    <source>
        <dbReference type="EMBL" id="CAJ1385131.1"/>
    </source>
</evidence>
<comment type="caution">
    <text evidence="1">The sequence shown here is derived from an EMBL/GenBank/DDBJ whole genome shotgun (WGS) entry which is preliminary data.</text>
</comment>
<keyword evidence="2" id="KW-1185">Reference proteome</keyword>
<dbReference type="Proteomes" id="UP001178507">
    <property type="component" value="Unassembled WGS sequence"/>
</dbReference>
<proteinExistence type="predicted"/>
<protein>
    <submittedName>
        <fullName evidence="1">Uncharacterized protein</fullName>
    </submittedName>
</protein>